<reference evidence="2 3" key="1">
    <citation type="submission" date="2023-06" db="EMBL/GenBank/DDBJ databases">
        <title>Altererythrobacter rubellus NBRC 112769 genome.</title>
        <authorList>
            <person name="Zhang K."/>
        </authorList>
    </citation>
    <scope>NUCLEOTIDE SEQUENCE [LARGE SCALE GENOMIC DNA]</scope>
    <source>
        <strain evidence="2 3">NBRC 112769</strain>
    </source>
</reference>
<name>A0A9Y2B6K5_9SPHN</name>
<proteinExistence type="predicted"/>
<evidence type="ECO:0000256" key="1">
    <source>
        <dbReference type="SAM" id="SignalP"/>
    </source>
</evidence>
<dbReference type="InterPro" id="IPR010281">
    <property type="entry name" value="DUF885"/>
</dbReference>
<gene>
    <name evidence="2" type="ORF">QQX03_08635</name>
</gene>
<dbReference type="RefSeq" id="WP_285975344.1">
    <property type="nucleotide sequence ID" value="NZ_CP127221.1"/>
</dbReference>
<organism evidence="2 3">
    <name type="scientific">Altererythrobacter rubellus</name>
    <dbReference type="NCBI Taxonomy" id="2173831"/>
    <lineage>
        <taxon>Bacteria</taxon>
        <taxon>Pseudomonadati</taxon>
        <taxon>Pseudomonadota</taxon>
        <taxon>Alphaproteobacteria</taxon>
        <taxon>Sphingomonadales</taxon>
        <taxon>Erythrobacteraceae</taxon>
        <taxon>Altererythrobacter</taxon>
    </lineage>
</organism>
<dbReference type="Pfam" id="PF05960">
    <property type="entry name" value="DUF885"/>
    <property type="match status" value="1"/>
</dbReference>
<dbReference type="PANTHER" id="PTHR33361:SF2">
    <property type="entry name" value="DUF885 DOMAIN-CONTAINING PROTEIN"/>
    <property type="match status" value="1"/>
</dbReference>
<dbReference type="Proteomes" id="UP001231445">
    <property type="component" value="Chromosome"/>
</dbReference>
<feature type="signal peptide" evidence="1">
    <location>
        <begin position="1"/>
        <end position="23"/>
    </location>
</feature>
<protein>
    <submittedName>
        <fullName evidence="2">DUF885 domain-containing protein</fullName>
    </submittedName>
</protein>
<dbReference type="KEGG" id="arue:QQX03_08635"/>
<evidence type="ECO:0000313" key="2">
    <source>
        <dbReference type="EMBL" id="WIW95028.1"/>
    </source>
</evidence>
<dbReference type="AlphaFoldDB" id="A0A9Y2B6K5"/>
<keyword evidence="3" id="KW-1185">Reference proteome</keyword>
<dbReference type="EMBL" id="CP127221">
    <property type="protein sequence ID" value="WIW95028.1"/>
    <property type="molecule type" value="Genomic_DNA"/>
</dbReference>
<accession>A0A9Y2B6K5</accession>
<feature type="chain" id="PRO_5040792502" evidence="1">
    <location>
        <begin position="24"/>
        <end position="598"/>
    </location>
</feature>
<dbReference type="PANTHER" id="PTHR33361">
    <property type="entry name" value="GLR0591 PROTEIN"/>
    <property type="match status" value="1"/>
</dbReference>
<sequence length="598" mass="66927">MHKLFAAALLASATTVLPSSAIADDHSVQTADNASAGSYKSVRAEIWQWQLDNSPGLATSVGDRRGDGKLGDWSVEAHSRSIVDARQFVARLDAIDRAELTADLQVDYDVVRVSMADIIAASLHEHDWYQIFTNRGGWFNQLASLPNGSPFFTSADYDSYVGRLEAYAKVNQDAMARTRIAIEKGLTHACGPMEGFHERMQSMVYSEAESSPYWSPFATQPSTIGDNEWASLKERAKAALETTVFPELQAFADFYRQEYEPECRTGMPGILGTPGGTEFYDYRVKSFTTSDMTADEVHQLGLSEVARIRAEMEEVASQAGFETREAFVEHLRTDPQYYMTDEQEYLRYTQALAKEIDGWMPKLFGKLPRQPYTVLPIPAERAPGNTTAYYEPGSLETGQAGIYRLNLTELDQRPLWELPALGVHEAVPGHHHQIALQRELDLHPLRANGTFFTAFVEGWGLYSERLGIEMGLYDTPAKQMGRLSYEMWRATRLVVDTGIHSKGWSKQRAVDYMLDNTALSPANIDAEVNRYITWPGQALAYKVGELKIRELRILAEGELGASFDLRAFHDTVLENGSVPLSVLEAHVKRWIAAEKAKL</sequence>
<keyword evidence="1" id="KW-0732">Signal</keyword>
<evidence type="ECO:0000313" key="3">
    <source>
        <dbReference type="Proteomes" id="UP001231445"/>
    </source>
</evidence>